<gene>
    <name evidence="2" type="ORF">GCM10022276_08660</name>
</gene>
<evidence type="ECO:0000313" key="3">
    <source>
        <dbReference type="Proteomes" id="UP001500827"/>
    </source>
</evidence>
<name>A0ABP7L2N5_9SPHN</name>
<organism evidence="2 3">
    <name type="scientific">Sphingomonas limnosediminicola</name>
    <dbReference type="NCBI Taxonomy" id="940133"/>
    <lineage>
        <taxon>Bacteria</taxon>
        <taxon>Pseudomonadati</taxon>
        <taxon>Pseudomonadota</taxon>
        <taxon>Alphaproteobacteria</taxon>
        <taxon>Sphingomonadales</taxon>
        <taxon>Sphingomonadaceae</taxon>
        <taxon>Sphingomonas</taxon>
    </lineage>
</organism>
<feature type="signal peptide" evidence="1">
    <location>
        <begin position="1"/>
        <end position="37"/>
    </location>
</feature>
<evidence type="ECO:0000313" key="2">
    <source>
        <dbReference type="EMBL" id="GAA3891817.1"/>
    </source>
</evidence>
<protein>
    <recommendedName>
        <fullName evidence="4">DUF3833 family protein</fullName>
    </recommendedName>
</protein>
<feature type="chain" id="PRO_5045471098" description="DUF3833 family protein" evidence="1">
    <location>
        <begin position="38"/>
        <end position="183"/>
    </location>
</feature>
<reference evidence="3" key="1">
    <citation type="journal article" date="2019" name="Int. J. Syst. Evol. Microbiol.">
        <title>The Global Catalogue of Microorganisms (GCM) 10K type strain sequencing project: providing services to taxonomists for standard genome sequencing and annotation.</title>
        <authorList>
            <consortium name="The Broad Institute Genomics Platform"/>
            <consortium name="The Broad Institute Genome Sequencing Center for Infectious Disease"/>
            <person name="Wu L."/>
            <person name="Ma J."/>
        </authorList>
    </citation>
    <scope>NUCLEOTIDE SEQUENCE [LARGE SCALE GENOMIC DNA]</scope>
    <source>
        <strain evidence="3">JCM 17543</strain>
    </source>
</reference>
<keyword evidence="3" id="KW-1185">Reference proteome</keyword>
<evidence type="ECO:0008006" key="4">
    <source>
        <dbReference type="Google" id="ProtNLM"/>
    </source>
</evidence>
<dbReference type="Proteomes" id="UP001500827">
    <property type="component" value="Unassembled WGS sequence"/>
</dbReference>
<sequence length="183" mass="19676">MSHSISAGRHTLAVRLLRAPLAVACACIFLASSGAPAATLKQPLRFFEGRTELSGTLKAVMHGTRRVLSIGHGTIGADGALRLVQQVRDEGEQPHERVWLIHQVAPGKFAGSMSEATGPVTIDQVGDRYRFRFSLKGGMSAEQWLVPSADGRSGLSMLTVRKFGMVVARSKATIRRLSQQAAN</sequence>
<comment type="caution">
    <text evidence="2">The sequence shown here is derived from an EMBL/GenBank/DDBJ whole genome shotgun (WGS) entry which is preliminary data.</text>
</comment>
<dbReference type="RefSeq" id="WP_344698460.1">
    <property type="nucleotide sequence ID" value="NZ_BAABBM010000001.1"/>
</dbReference>
<evidence type="ECO:0000256" key="1">
    <source>
        <dbReference type="SAM" id="SignalP"/>
    </source>
</evidence>
<dbReference type="EMBL" id="BAABBM010000001">
    <property type="protein sequence ID" value="GAA3891817.1"/>
    <property type="molecule type" value="Genomic_DNA"/>
</dbReference>
<keyword evidence="1" id="KW-0732">Signal</keyword>
<accession>A0ABP7L2N5</accession>
<proteinExistence type="predicted"/>